<evidence type="ECO:0000256" key="2">
    <source>
        <dbReference type="PROSITE-ProRule" id="PRU00335"/>
    </source>
</evidence>
<gene>
    <name evidence="4" type="ORF">GF068_26070</name>
</gene>
<comment type="caution">
    <text evidence="4">The sequence shown here is derived from an EMBL/GenBank/DDBJ whole genome shotgun (WGS) entry which is preliminary data.</text>
</comment>
<sequence length="257" mass="28140">MVEDERGDGAVAFEVDVGHASPLTRDNLHSPCKIDVALRVQIGRVALVRRAAALPQTQTDGRHARAERTREAIVEALLGLLSEGVLRPSAEQIAERAGVSRRALFNHFADLDDLLSCAVRRRMETVMAIWPKLSEEGTAAERARSVAEGLGRFHEQIAPVRRAGLHFAHDSAFVAGQLREATRLHRAAIGAVFRREIEAAPEEARATLLGGLAAAASFAMWEELRRNQELSVDEATGAVRLELEGMLARAARDHENR</sequence>
<keyword evidence="1 2" id="KW-0238">DNA-binding</keyword>
<evidence type="ECO:0000259" key="3">
    <source>
        <dbReference type="PROSITE" id="PS50977"/>
    </source>
</evidence>
<keyword evidence="5" id="KW-1185">Reference proteome</keyword>
<dbReference type="Proteomes" id="UP000440224">
    <property type="component" value="Unassembled WGS sequence"/>
</dbReference>
<dbReference type="InterPro" id="IPR001647">
    <property type="entry name" value="HTH_TetR"/>
</dbReference>
<dbReference type="Gene3D" id="1.10.357.10">
    <property type="entry name" value="Tetracycline Repressor, domain 2"/>
    <property type="match status" value="1"/>
</dbReference>
<accession>A0A6N7PUW3</accession>
<dbReference type="GO" id="GO:0003677">
    <property type="term" value="F:DNA binding"/>
    <property type="evidence" value="ECO:0007669"/>
    <property type="project" value="UniProtKB-UniRule"/>
</dbReference>
<dbReference type="EMBL" id="WJIE01000007">
    <property type="protein sequence ID" value="MRG95357.1"/>
    <property type="molecule type" value="Genomic_DNA"/>
</dbReference>
<evidence type="ECO:0000256" key="1">
    <source>
        <dbReference type="ARBA" id="ARBA00023125"/>
    </source>
</evidence>
<name>A0A6N7PUW3_9BACT</name>
<dbReference type="SUPFAM" id="SSF46689">
    <property type="entry name" value="Homeodomain-like"/>
    <property type="match status" value="1"/>
</dbReference>
<protein>
    <submittedName>
        <fullName evidence="4">TetR family transcriptional regulator</fullName>
    </submittedName>
</protein>
<feature type="domain" description="HTH tetR-type" evidence="3">
    <location>
        <begin position="67"/>
        <end position="126"/>
    </location>
</feature>
<reference evidence="4 5" key="1">
    <citation type="submission" date="2019-10" db="EMBL/GenBank/DDBJ databases">
        <title>A soil myxobacterium in the family Polyangiaceae.</title>
        <authorList>
            <person name="Li Y."/>
            <person name="Wang J."/>
        </authorList>
    </citation>
    <scope>NUCLEOTIDE SEQUENCE [LARGE SCALE GENOMIC DNA]</scope>
    <source>
        <strain evidence="4 5">DSM 14734</strain>
    </source>
</reference>
<dbReference type="PROSITE" id="PS50977">
    <property type="entry name" value="HTH_TETR_2"/>
    <property type="match status" value="1"/>
</dbReference>
<proteinExistence type="predicted"/>
<dbReference type="InterPro" id="IPR009057">
    <property type="entry name" value="Homeodomain-like_sf"/>
</dbReference>
<dbReference type="AlphaFoldDB" id="A0A6N7PUW3"/>
<feature type="DNA-binding region" description="H-T-H motif" evidence="2">
    <location>
        <begin position="89"/>
        <end position="108"/>
    </location>
</feature>
<evidence type="ECO:0000313" key="4">
    <source>
        <dbReference type="EMBL" id="MRG95357.1"/>
    </source>
</evidence>
<dbReference type="Pfam" id="PF00440">
    <property type="entry name" value="TetR_N"/>
    <property type="match status" value="1"/>
</dbReference>
<evidence type="ECO:0000313" key="5">
    <source>
        <dbReference type="Proteomes" id="UP000440224"/>
    </source>
</evidence>
<organism evidence="4 5">
    <name type="scientific">Polyangium spumosum</name>
    <dbReference type="NCBI Taxonomy" id="889282"/>
    <lineage>
        <taxon>Bacteria</taxon>
        <taxon>Pseudomonadati</taxon>
        <taxon>Myxococcota</taxon>
        <taxon>Polyangia</taxon>
        <taxon>Polyangiales</taxon>
        <taxon>Polyangiaceae</taxon>
        <taxon>Polyangium</taxon>
    </lineage>
</organism>